<dbReference type="SUPFAM" id="SSF82784">
    <property type="entry name" value="OsmC-like"/>
    <property type="match status" value="1"/>
</dbReference>
<dbReference type="PANTHER" id="PTHR33797:SF2">
    <property type="entry name" value="ORGANIC HYDROPEROXIDE RESISTANCE PROTEIN-LIKE"/>
    <property type="match status" value="1"/>
</dbReference>
<dbReference type="Gene3D" id="3.30.300.20">
    <property type="match status" value="1"/>
</dbReference>
<dbReference type="InterPro" id="IPR015946">
    <property type="entry name" value="KH_dom-like_a/b"/>
</dbReference>
<dbReference type="AlphaFoldDB" id="A0A098EGD4"/>
<gene>
    <name evidence="2" type="primary">ohrB_1</name>
    <name evidence="2" type="ORF">BN1080_00251</name>
</gene>
<protein>
    <submittedName>
        <fullName evidence="2">Organic hydroperoxide resistance protein OhrB</fullName>
    </submittedName>
</protein>
<comment type="similarity">
    <text evidence="1">Belongs to the OsmC/Ohr family.</text>
</comment>
<dbReference type="PANTHER" id="PTHR33797">
    <property type="entry name" value="ORGANIC HYDROPEROXIDE RESISTANCE PROTEIN-LIKE"/>
    <property type="match status" value="1"/>
</dbReference>
<dbReference type="EMBL" id="CCXS01000001">
    <property type="protein sequence ID" value="CEG21343.1"/>
    <property type="molecule type" value="Genomic_DNA"/>
</dbReference>
<dbReference type="Gene3D" id="2.20.25.10">
    <property type="match status" value="1"/>
</dbReference>
<dbReference type="InterPro" id="IPR036102">
    <property type="entry name" value="OsmC/Ohrsf"/>
</dbReference>
<dbReference type="NCBIfam" id="TIGR03561">
    <property type="entry name" value="organ_hyd_perox"/>
    <property type="match status" value="1"/>
</dbReference>
<proteinExistence type="inferred from homology"/>
<keyword evidence="3" id="KW-1185">Reference proteome</keyword>
<evidence type="ECO:0000313" key="3">
    <source>
        <dbReference type="Proteomes" id="UP000043699"/>
    </source>
</evidence>
<evidence type="ECO:0000256" key="1">
    <source>
        <dbReference type="ARBA" id="ARBA00007378"/>
    </source>
</evidence>
<organism evidence="2 3">
    <name type="scientific">Planococcus massiliensis</name>
    <dbReference type="NCBI Taxonomy" id="1499687"/>
    <lineage>
        <taxon>Bacteria</taxon>
        <taxon>Bacillati</taxon>
        <taxon>Bacillota</taxon>
        <taxon>Bacilli</taxon>
        <taxon>Bacillales</taxon>
        <taxon>Caryophanaceae</taxon>
        <taxon>Planococcus</taxon>
    </lineage>
</organism>
<dbReference type="Pfam" id="PF02566">
    <property type="entry name" value="OsmC"/>
    <property type="match status" value="1"/>
</dbReference>
<dbReference type="InterPro" id="IPR019953">
    <property type="entry name" value="OHR"/>
</dbReference>
<dbReference type="GO" id="GO:0006979">
    <property type="term" value="P:response to oxidative stress"/>
    <property type="evidence" value="ECO:0007669"/>
    <property type="project" value="InterPro"/>
</dbReference>
<dbReference type="STRING" id="1499687.BN1080_00251"/>
<name>A0A098EGD4_9BACL</name>
<dbReference type="Proteomes" id="UP000043699">
    <property type="component" value="Unassembled WGS sequence"/>
</dbReference>
<sequence length="140" mass="15348">MMKALYETTIINTGGRQGEVYSEDNIFFMDVAKPKALGGEATTATNPEQLFAAGYSACFNSALELVLEKDKVEVEKSEVKATIYLIGDKEKGGVKLAAKLEVDITGIDDEKKQEYVAKAHEYCPYSKAIKDSIDVEIVVL</sequence>
<accession>A0A098EGD4</accession>
<evidence type="ECO:0000313" key="2">
    <source>
        <dbReference type="EMBL" id="CEG21343.1"/>
    </source>
</evidence>
<dbReference type="InterPro" id="IPR003718">
    <property type="entry name" value="OsmC/Ohr_fam"/>
</dbReference>
<reference evidence="2 3" key="1">
    <citation type="submission" date="2014-09" db="EMBL/GenBank/DDBJ databases">
        <authorList>
            <person name="Urmite Genomes Urmite Genomes"/>
        </authorList>
    </citation>
    <scope>NUCLEOTIDE SEQUENCE [LARGE SCALE GENOMIC DNA]</scope>
    <source>
        <strain evidence="2 3">ES2</strain>
    </source>
</reference>